<evidence type="ECO:0000313" key="2">
    <source>
        <dbReference type="Proteomes" id="UP001434419"/>
    </source>
</evidence>
<organism evidence="1 2">
    <name type="scientific">Lactobacillus crispatus</name>
    <dbReference type="NCBI Taxonomy" id="47770"/>
    <lineage>
        <taxon>Bacteria</taxon>
        <taxon>Bacillati</taxon>
        <taxon>Bacillota</taxon>
        <taxon>Bacilli</taxon>
        <taxon>Lactobacillales</taxon>
        <taxon>Lactobacillaceae</taxon>
        <taxon>Lactobacillus</taxon>
    </lineage>
</organism>
<dbReference type="RefSeq" id="WP_005722123.1">
    <property type="nucleotide sequence ID" value="NZ_JAKXAP010000093.1"/>
</dbReference>
<gene>
    <name evidence="1" type="ORF">ABVC42_03275</name>
</gene>
<evidence type="ECO:0000313" key="1">
    <source>
        <dbReference type="EMBL" id="MES5148951.1"/>
    </source>
</evidence>
<reference evidence="1" key="1">
    <citation type="submission" date="2024-06" db="EMBL/GenBank/DDBJ databases">
        <title>Vaginal Lactobacillus fatty acid response mechanisms reveal a metabolite-targeted strategy for bacterial vaginosis treatment.</title>
        <authorList>
            <person name="Zhu M."/>
            <person name="Blainey P.C."/>
            <person name="Bloom S.M."/>
            <person name="Kwon D.S."/>
        </authorList>
    </citation>
    <scope>NUCLEOTIDE SEQUENCE</scope>
    <source>
        <strain evidence="1">194_F1_1</strain>
    </source>
</reference>
<dbReference type="Proteomes" id="UP001434419">
    <property type="component" value="Unassembled WGS sequence"/>
</dbReference>
<protein>
    <submittedName>
        <fullName evidence="1">Uncharacterized protein</fullName>
    </submittedName>
</protein>
<dbReference type="EMBL" id="JBETVU010000012">
    <property type="protein sequence ID" value="MES5148951.1"/>
    <property type="molecule type" value="Genomic_DNA"/>
</dbReference>
<comment type="caution">
    <text evidence="1">The sequence shown here is derived from an EMBL/GenBank/DDBJ whole genome shotgun (WGS) entry which is preliminary data.</text>
</comment>
<proteinExistence type="predicted"/>
<name>A0ABV2B7T8_9LACO</name>
<keyword evidence="2" id="KW-1185">Reference proteome</keyword>
<accession>A0ABV2B7T8</accession>
<sequence>MLDHLILNTKKWFEISDSDTSIVANGKTWSPHPATVTVRQGGVIGGANGSAISIGRSTFRCVGTANNYYAITGTANRNGQWEDLPDTFPIYLSCVSASDVESVNWGENSFLFVCINDLDHFFTCLGRWLYD</sequence>